<keyword evidence="1" id="KW-0472">Membrane</keyword>
<feature type="transmembrane region" description="Helical" evidence="1">
    <location>
        <begin position="200"/>
        <end position="226"/>
    </location>
</feature>
<dbReference type="InterPro" id="IPR030802">
    <property type="entry name" value="Permease_MalE"/>
</dbReference>
<name>A0A6L9L5C1_9BACT</name>
<evidence type="ECO:0000313" key="2">
    <source>
        <dbReference type="EMBL" id="NDU95825.1"/>
    </source>
</evidence>
<feature type="transmembrane region" description="Helical" evidence="1">
    <location>
        <begin position="98"/>
        <end position="116"/>
    </location>
</feature>
<keyword evidence="1" id="KW-1133">Transmembrane helix</keyword>
<comment type="caution">
    <text evidence="2">The sequence shown here is derived from an EMBL/GenBank/DDBJ whole genome shotgun (WGS) entry which is preliminary data.</text>
</comment>
<organism evidence="2 3">
    <name type="scientific">Spirosoma terrae</name>
    <dbReference type="NCBI Taxonomy" id="1968276"/>
    <lineage>
        <taxon>Bacteria</taxon>
        <taxon>Pseudomonadati</taxon>
        <taxon>Bacteroidota</taxon>
        <taxon>Cytophagia</taxon>
        <taxon>Cytophagales</taxon>
        <taxon>Cytophagaceae</taxon>
        <taxon>Spirosoma</taxon>
    </lineage>
</organism>
<feature type="transmembrane region" description="Helical" evidence="1">
    <location>
        <begin position="156"/>
        <end position="180"/>
    </location>
</feature>
<gene>
    <name evidence="2" type="ORF">GK108_13155</name>
</gene>
<evidence type="ECO:0000313" key="3">
    <source>
        <dbReference type="Proteomes" id="UP000474175"/>
    </source>
</evidence>
<keyword evidence="3" id="KW-1185">Reference proteome</keyword>
<reference evidence="2 3" key="1">
    <citation type="submission" date="2020-02" db="EMBL/GenBank/DDBJ databases">
        <title>Draft genome sequence of two Spirosoma agri KCTC 52727 and Spirosoma terrae KCTC 52035.</title>
        <authorList>
            <person name="Rojas J."/>
            <person name="Ambika Manirajan B."/>
            <person name="Suarez C."/>
            <person name="Ratering S."/>
            <person name="Schnell S."/>
        </authorList>
    </citation>
    <scope>NUCLEOTIDE SEQUENCE [LARGE SCALE GENOMIC DNA]</scope>
    <source>
        <strain evidence="2 3">KCTC 52035</strain>
    </source>
</reference>
<dbReference type="EMBL" id="JAAFZH010000005">
    <property type="protein sequence ID" value="NDU95825.1"/>
    <property type="molecule type" value="Genomic_DNA"/>
</dbReference>
<dbReference type="AlphaFoldDB" id="A0A6L9L5C1"/>
<dbReference type="GO" id="GO:0005548">
    <property type="term" value="F:phospholipid transporter activity"/>
    <property type="evidence" value="ECO:0007669"/>
    <property type="project" value="TreeGrafter"/>
</dbReference>
<dbReference type="PANTHER" id="PTHR30188">
    <property type="entry name" value="ABC TRANSPORTER PERMEASE PROTEIN-RELATED"/>
    <property type="match status" value="1"/>
</dbReference>
<protein>
    <submittedName>
        <fullName evidence="2">ABC transporter permease</fullName>
    </submittedName>
</protein>
<evidence type="ECO:0000256" key="1">
    <source>
        <dbReference type="SAM" id="Phobius"/>
    </source>
</evidence>
<dbReference type="Proteomes" id="UP000474175">
    <property type="component" value="Unassembled WGS sequence"/>
</dbReference>
<dbReference type="RefSeq" id="WP_163948652.1">
    <property type="nucleotide sequence ID" value="NZ_JAAFZH010000005.1"/>
</dbReference>
<sequence>MQSDTTPTNQSSSKPVVTRRLDKFFTNLADVSAFVARFFREAVLPPYEFKEIIRQCYEVGYRSLLLISTTGFITGVVFTNQSRPSLSEFGATSWLPSLIAIAVVRALGPLVTALIASGKVGSSIGAELGSMNVTEQIDAMEVSGTNPFKFLVVSRVLATSVTIPVLTMYTIFLALLGAYLNVNQNEQTSFTSFFQEVFGAITYTDIFASLTKSVVFGFTIGMVGCYKGYHSSKGTEGVGKAANSSVVTAMFLVFIEELLSLQIISAIRGN</sequence>
<feature type="transmembrane region" description="Helical" evidence="1">
    <location>
        <begin position="59"/>
        <end position="78"/>
    </location>
</feature>
<dbReference type="Pfam" id="PF02405">
    <property type="entry name" value="MlaE"/>
    <property type="match status" value="1"/>
</dbReference>
<accession>A0A6L9L5C1</accession>
<dbReference type="GO" id="GO:0043190">
    <property type="term" value="C:ATP-binding cassette (ABC) transporter complex"/>
    <property type="evidence" value="ECO:0007669"/>
    <property type="project" value="InterPro"/>
</dbReference>
<keyword evidence="1" id="KW-0812">Transmembrane</keyword>
<proteinExistence type="predicted"/>